<evidence type="ECO:0000313" key="4">
    <source>
        <dbReference type="Proteomes" id="UP001176940"/>
    </source>
</evidence>
<protein>
    <recommendedName>
        <fullName evidence="2">Nuclear receptor coactivator 4 N-terminal domain-containing protein</fullName>
    </recommendedName>
</protein>
<evidence type="ECO:0000313" key="3">
    <source>
        <dbReference type="EMBL" id="CAJ0921289.1"/>
    </source>
</evidence>
<feature type="region of interest" description="Disordered" evidence="1">
    <location>
        <begin position="1"/>
        <end position="51"/>
    </location>
</feature>
<feature type="compositionally biased region" description="Basic and acidic residues" evidence="1">
    <location>
        <begin position="1"/>
        <end position="15"/>
    </location>
</feature>
<gene>
    <name evidence="3" type="ORF">RIMI_LOCUS1484401</name>
</gene>
<dbReference type="InterPro" id="IPR022174">
    <property type="entry name" value="NCOA4_N"/>
</dbReference>
<dbReference type="EMBL" id="CAUEEQ010001936">
    <property type="protein sequence ID" value="CAJ0921289.1"/>
    <property type="molecule type" value="Genomic_DNA"/>
</dbReference>
<feature type="compositionally biased region" description="Basic and acidic residues" evidence="1">
    <location>
        <begin position="33"/>
        <end position="51"/>
    </location>
</feature>
<feature type="domain" description="Nuclear receptor coactivator 4 N-terminal" evidence="2">
    <location>
        <begin position="59"/>
        <end position="188"/>
    </location>
</feature>
<name>A0ABN9KTU0_9NEOB</name>
<reference evidence="3" key="1">
    <citation type="submission" date="2023-07" db="EMBL/GenBank/DDBJ databases">
        <authorList>
            <person name="Stuckert A."/>
        </authorList>
    </citation>
    <scope>NUCLEOTIDE SEQUENCE</scope>
</reference>
<organism evidence="3 4">
    <name type="scientific">Ranitomeya imitator</name>
    <name type="common">mimic poison frog</name>
    <dbReference type="NCBI Taxonomy" id="111125"/>
    <lineage>
        <taxon>Eukaryota</taxon>
        <taxon>Metazoa</taxon>
        <taxon>Chordata</taxon>
        <taxon>Craniata</taxon>
        <taxon>Vertebrata</taxon>
        <taxon>Euteleostomi</taxon>
        <taxon>Amphibia</taxon>
        <taxon>Batrachia</taxon>
        <taxon>Anura</taxon>
        <taxon>Neobatrachia</taxon>
        <taxon>Hyloidea</taxon>
        <taxon>Dendrobatidae</taxon>
        <taxon>Dendrobatinae</taxon>
        <taxon>Ranitomeya</taxon>
    </lineage>
</organism>
<evidence type="ECO:0000259" key="2">
    <source>
        <dbReference type="Pfam" id="PF12489"/>
    </source>
</evidence>
<keyword evidence="4" id="KW-1185">Reference proteome</keyword>
<sequence>MTSRSRDWSGDRDVTEGPSLNASLGSEAGPCTDESRGLSKEMPKEMDVDQDLHSCARDPLSKCLQARKELETAIQALLKAEQQVKDNGREVKAEIQSCISRHLECLRSREIWLLEQADLIQQLKEEALQQQSQQLYWLLGQFNCLIHQLETPHSNDLANQITVCLERLGSLALRPEESSAMQFEADVSSLRKAIMSFGSIITAHCEEMAEHVSTAPCSFVSQNPWLLNHCYVADIDQKPPSVFVNTPLSDWLLEGQASTVRQCPALQILRSSQQDWLLKSPLSEPTSTSDGPNLPTFNMEQIWGKLGELHNWLLQSQSKDDAPEKTEVRSRDSSISSSSFSFEKVEDLDFELPNDEEMDLSDWLISPAHTEQSDVVDKWRFVFQPFVQDYSITDWLHRVESCGNRCGGKVAALEIENLGNLKCLNEQHGGKKTSDSGNETWLLQQGQPHFRMEGICKANEPCAAFSECVCDESCEKEALRKWLLKKEGKDKNGIPLNREHKSNIRECEKPKPSNDMWLHPSRADPEDQSCTKEAEECEPFLRHFKSLLETPLDTWVVKFIPTERKIEQETAGSKCPTLSPFHMPAEAVSWVLSSKSADNKEEAADPALEDKWLLRKKAHEYYGLPSVCDIFACMKLAADKDQWLHRTPLQVTSSGHVPSHTQGGAADYLSRQDIQPGEWILNSRSFRITCRQVGSARNRPLRILSKHTGQRGNLRMPSWKVPRNRITAREPQIKTNLYTGTGHDDCNMVQVLPAMVRSICGTRSYCKDSGVYRHGPEVTPPRWHRHFRRTCVPLLERRMITLHLHRGVQGEYT</sequence>
<feature type="domain" description="Nuclear receptor coactivator 4 N-terminal" evidence="2">
    <location>
        <begin position="246"/>
        <end position="372"/>
    </location>
</feature>
<dbReference type="PANTHER" id="PTHR17085">
    <property type="entry name" value="NUCLEAR RECEPTOR COACTIVATOR 4"/>
    <property type="match status" value="1"/>
</dbReference>
<dbReference type="Proteomes" id="UP001176940">
    <property type="component" value="Unassembled WGS sequence"/>
</dbReference>
<feature type="non-terminal residue" evidence="3">
    <location>
        <position position="813"/>
    </location>
</feature>
<dbReference type="PANTHER" id="PTHR17085:SF3">
    <property type="entry name" value="NUCLEAR RECEPTOR COACTIVATOR 4"/>
    <property type="match status" value="1"/>
</dbReference>
<feature type="region of interest" description="Disordered" evidence="1">
    <location>
        <begin position="506"/>
        <end position="528"/>
    </location>
</feature>
<comment type="caution">
    <text evidence="3">The sequence shown here is derived from an EMBL/GenBank/DDBJ whole genome shotgun (WGS) entry which is preliminary data.</text>
</comment>
<accession>A0ABN9KTU0</accession>
<dbReference type="Pfam" id="PF12489">
    <property type="entry name" value="ARA70"/>
    <property type="match status" value="2"/>
</dbReference>
<evidence type="ECO:0000256" key="1">
    <source>
        <dbReference type="SAM" id="MobiDB-lite"/>
    </source>
</evidence>
<proteinExistence type="predicted"/>
<dbReference type="InterPro" id="IPR039947">
    <property type="entry name" value="NCoA-4"/>
</dbReference>